<evidence type="ECO:0000259" key="1">
    <source>
        <dbReference type="Pfam" id="PF00155"/>
    </source>
</evidence>
<proteinExistence type="predicted"/>
<sequence>MSGRVLQSDYMHWAKTRAPVTYNLASSEVPHFRLDRFAIEIADLELDGASRHRDPPLRAAIARKAGVDAAQVVMADGTSMANMLAMAALVGPGDEVLAETPAYEPMIATARFLGAGISSVARRAPDFRIDPEAIAAAMTPRTKLILLTNLHNPTGVLASEAELRAIGEIAAKAGAYVLVDEVYLDAAATPQRSCVHLGSQFIATASLTKVYGLSGLRCGWILAAPELAEKIWRLNELFGVSQAHADERLSTIALDRLGEVAADTPALLAHNRALVNDFLAGRDDLEAPPVVGGVTCFPRLVRGNVDALDGLLRARYDAAIVPGRFFGLADHFRLGFGQPTGIVAGGLERLGAALDSLR</sequence>
<dbReference type="InterPro" id="IPR015422">
    <property type="entry name" value="PyrdxlP-dep_Trfase_small"/>
</dbReference>
<dbReference type="GO" id="GO:0030170">
    <property type="term" value="F:pyridoxal phosphate binding"/>
    <property type="evidence" value="ECO:0007669"/>
    <property type="project" value="InterPro"/>
</dbReference>
<accession>A0A5C6TW61</accession>
<evidence type="ECO:0000313" key="3">
    <source>
        <dbReference type="Proteomes" id="UP000321249"/>
    </source>
</evidence>
<dbReference type="InterPro" id="IPR015421">
    <property type="entry name" value="PyrdxlP-dep_Trfase_major"/>
</dbReference>
<dbReference type="InterPro" id="IPR004839">
    <property type="entry name" value="Aminotransferase_I/II_large"/>
</dbReference>
<dbReference type="Gene3D" id="3.40.640.10">
    <property type="entry name" value="Type I PLP-dependent aspartate aminotransferase-like (Major domain)"/>
    <property type="match status" value="1"/>
</dbReference>
<dbReference type="OrthoDB" id="9803354at2"/>
<dbReference type="InterPro" id="IPR015424">
    <property type="entry name" value="PyrdxlP-dep_Trfase"/>
</dbReference>
<dbReference type="SUPFAM" id="SSF53383">
    <property type="entry name" value="PLP-dependent transferases"/>
    <property type="match status" value="1"/>
</dbReference>
<evidence type="ECO:0000313" key="2">
    <source>
        <dbReference type="EMBL" id="TXC64105.1"/>
    </source>
</evidence>
<dbReference type="EMBL" id="VOQQ01000001">
    <property type="protein sequence ID" value="TXC64105.1"/>
    <property type="molecule type" value="Genomic_DNA"/>
</dbReference>
<protein>
    <submittedName>
        <fullName evidence="2">Aminotransferase class I/II-fold pyridoxal phosphate-dependent enzyme</fullName>
    </submittedName>
</protein>
<organism evidence="2 3">
    <name type="scientific">Allosphingosinicella ginsenosidimutans</name>
    <dbReference type="NCBI Taxonomy" id="1176539"/>
    <lineage>
        <taxon>Bacteria</taxon>
        <taxon>Pseudomonadati</taxon>
        <taxon>Pseudomonadota</taxon>
        <taxon>Alphaproteobacteria</taxon>
        <taxon>Sphingomonadales</taxon>
        <taxon>Sphingomonadaceae</taxon>
        <taxon>Allosphingosinicella</taxon>
    </lineage>
</organism>
<keyword evidence="3" id="KW-1185">Reference proteome</keyword>
<reference evidence="2 3" key="1">
    <citation type="journal article" date="2015" name="J. Microbiol.">
        <title>Sphingosinicella ginsenosidimutans sp. nov., with ginsenoside converting activity.</title>
        <authorList>
            <person name="Kim J.K."/>
            <person name="Kang M.S."/>
            <person name="Park S.C."/>
            <person name="Kim K.M."/>
            <person name="Choi K."/>
            <person name="Yoon M.H."/>
            <person name="Im W.T."/>
        </authorList>
    </citation>
    <scope>NUCLEOTIDE SEQUENCE [LARGE SCALE GENOMIC DNA]</scope>
    <source>
        <strain evidence="2 3">BS-11</strain>
    </source>
</reference>
<keyword evidence="2" id="KW-0032">Aminotransferase</keyword>
<dbReference type="Proteomes" id="UP000321249">
    <property type="component" value="Unassembled WGS sequence"/>
</dbReference>
<dbReference type="RefSeq" id="WP_147043511.1">
    <property type="nucleotide sequence ID" value="NZ_BAABIR010000001.1"/>
</dbReference>
<comment type="caution">
    <text evidence="2">The sequence shown here is derived from an EMBL/GenBank/DDBJ whole genome shotgun (WGS) entry which is preliminary data.</text>
</comment>
<gene>
    <name evidence="2" type="ORF">FRZ32_10810</name>
</gene>
<dbReference type="PANTHER" id="PTHR43510">
    <property type="entry name" value="AMINOTRANSFERASE FUNCTION, HYPOTHETICAL (EUROFUNG)"/>
    <property type="match status" value="1"/>
</dbReference>
<name>A0A5C6TW61_9SPHN</name>
<dbReference type="AlphaFoldDB" id="A0A5C6TW61"/>
<keyword evidence="2" id="KW-0808">Transferase</keyword>
<dbReference type="PANTHER" id="PTHR43510:SF1">
    <property type="entry name" value="AMINOTRANSFERASE FUNCTION, HYPOTHETICAL (EUROFUNG)"/>
    <property type="match status" value="1"/>
</dbReference>
<dbReference type="Gene3D" id="3.90.1150.10">
    <property type="entry name" value="Aspartate Aminotransferase, domain 1"/>
    <property type="match status" value="1"/>
</dbReference>
<dbReference type="Pfam" id="PF00155">
    <property type="entry name" value="Aminotran_1_2"/>
    <property type="match status" value="1"/>
</dbReference>
<dbReference type="GO" id="GO:0008483">
    <property type="term" value="F:transaminase activity"/>
    <property type="evidence" value="ECO:0007669"/>
    <property type="project" value="UniProtKB-KW"/>
</dbReference>
<dbReference type="CDD" id="cd00609">
    <property type="entry name" value="AAT_like"/>
    <property type="match status" value="1"/>
</dbReference>
<feature type="domain" description="Aminotransferase class I/classII large" evidence="1">
    <location>
        <begin position="54"/>
        <end position="336"/>
    </location>
</feature>